<dbReference type="AlphaFoldDB" id="A0A5C3EZ57"/>
<reference evidence="2 3" key="1">
    <citation type="submission" date="2018-03" db="EMBL/GenBank/DDBJ databases">
        <authorList>
            <person name="Guldener U."/>
        </authorList>
    </citation>
    <scope>NUCLEOTIDE SEQUENCE [LARGE SCALE GENOMIC DNA]</scope>
    <source>
        <strain evidence="2 3">DAOM196992</strain>
    </source>
</reference>
<sequence>MGCQTQRKGKAQQGKARRGEARRGEDPREGIAKTCAARSVRPAGRPGRRLIVGPRGLHGLAGHRHRRPGQAGRRKVGAAVLDSRLPGRGRPSHAAVPTRRPDSDTVQVAAASSGSKGLARLLGLPGHCPLVSFWLLIPQAKYRAWQNEGAEADGSRRSTQCTVTLAAADLGAIVPMHRGLQPQRKGSRARTSSARSLDTGVVDDALRDAHPVGESARARVGSHDPLIQIEVTAHLGTSQPLETLAELASHPPTIQTRPWLGLPGQVEG</sequence>
<evidence type="ECO:0000313" key="3">
    <source>
        <dbReference type="Proteomes" id="UP000323386"/>
    </source>
</evidence>
<feature type="region of interest" description="Disordered" evidence="1">
    <location>
        <begin position="84"/>
        <end position="103"/>
    </location>
</feature>
<dbReference type="EMBL" id="OOIP01000005">
    <property type="protein sequence ID" value="SPO36906.1"/>
    <property type="molecule type" value="Genomic_DNA"/>
</dbReference>
<dbReference type="Proteomes" id="UP000323386">
    <property type="component" value="Unassembled WGS sequence"/>
</dbReference>
<evidence type="ECO:0000313" key="2">
    <source>
        <dbReference type="EMBL" id="SPO36906.1"/>
    </source>
</evidence>
<feature type="compositionally biased region" description="Basic residues" evidence="1">
    <location>
        <begin position="61"/>
        <end position="75"/>
    </location>
</feature>
<keyword evidence="3" id="KW-1185">Reference proteome</keyword>
<evidence type="ECO:0000256" key="1">
    <source>
        <dbReference type="SAM" id="MobiDB-lite"/>
    </source>
</evidence>
<feature type="region of interest" description="Disordered" evidence="1">
    <location>
        <begin position="1"/>
        <end position="75"/>
    </location>
</feature>
<feature type="compositionally biased region" description="Basic and acidic residues" evidence="1">
    <location>
        <begin position="17"/>
        <end position="31"/>
    </location>
</feature>
<name>A0A5C3EZ57_9BASI</name>
<organism evidence="2 3">
    <name type="scientific">Pseudozyma flocculosa</name>
    <dbReference type="NCBI Taxonomy" id="84751"/>
    <lineage>
        <taxon>Eukaryota</taxon>
        <taxon>Fungi</taxon>
        <taxon>Dikarya</taxon>
        <taxon>Basidiomycota</taxon>
        <taxon>Ustilaginomycotina</taxon>
        <taxon>Ustilaginomycetes</taxon>
        <taxon>Ustilaginales</taxon>
        <taxon>Ustilaginaceae</taxon>
        <taxon>Pseudozyma</taxon>
    </lineage>
</organism>
<proteinExistence type="predicted"/>
<gene>
    <name evidence="2" type="ORF">PSFLO_02377</name>
</gene>
<accession>A0A5C3EZ57</accession>
<protein>
    <submittedName>
        <fullName evidence="2">Uncharacterized protein</fullName>
    </submittedName>
</protein>